<feature type="transmembrane region" description="Helical" evidence="1">
    <location>
        <begin position="51"/>
        <end position="68"/>
    </location>
</feature>
<reference evidence="2" key="1">
    <citation type="submission" date="2020-10" db="EMBL/GenBank/DDBJ databases">
        <title>Mucilaginibacter mali sp. nov., isolated from rhizosphere soil of apple orchard.</title>
        <authorList>
            <person name="Lee J.-S."/>
            <person name="Kim H.S."/>
            <person name="Kim J.-S."/>
        </authorList>
    </citation>
    <scope>NUCLEOTIDE SEQUENCE</scope>
    <source>
        <strain evidence="2">KCTC 22746</strain>
    </source>
</reference>
<gene>
    <name evidence="2" type="ORF">IRJ16_03045</name>
</gene>
<evidence type="ECO:0000313" key="3">
    <source>
        <dbReference type="Proteomes" id="UP000622475"/>
    </source>
</evidence>
<dbReference type="InterPro" id="IPR029377">
    <property type="entry name" value="TMEM220"/>
</dbReference>
<accession>A0A929PW65</accession>
<name>A0A929PW65_9SPHI</name>
<organism evidence="2 3">
    <name type="scientific">Mucilaginibacter myungsuensis</name>
    <dbReference type="NCBI Taxonomy" id="649104"/>
    <lineage>
        <taxon>Bacteria</taxon>
        <taxon>Pseudomonadati</taxon>
        <taxon>Bacteroidota</taxon>
        <taxon>Sphingobacteriia</taxon>
        <taxon>Sphingobacteriales</taxon>
        <taxon>Sphingobacteriaceae</taxon>
        <taxon>Mucilaginibacter</taxon>
    </lineage>
</organism>
<dbReference type="Pfam" id="PF15071">
    <property type="entry name" value="TMEM220"/>
    <property type="match status" value="1"/>
</dbReference>
<keyword evidence="1" id="KW-0472">Membrane</keyword>
<evidence type="ECO:0000313" key="2">
    <source>
        <dbReference type="EMBL" id="MBE9660847.1"/>
    </source>
</evidence>
<protein>
    <submittedName>
        <fullName evidence="2">Transmembrane 220 family protein</fullName>
    </submittedName>
</protein>
<proteinExistence type="predicted"/>
<comment type="caution">
    <text evidence="2">The sequence shown here is derived from an EMBL/GenBank/DDBJ whole genome shotgun (WGS) entry which is preliminary data.</text>
</comment>
<feature type="transmembrane region" description="Helical" evidence="1">
    <location>
        <begin position="25"/>
        <end position="42"/>
    </location>
</feature>
<dbReference type="RefSeq" id="WP_194110036.1">
    <property type="nucleotide sequence ID" value="NZ_JADFFL010000001.1"/>
</dbReference>
<feature type="transmembrane region" description="Helical" evidence="1">
    <location>
        <begin position="102"/>
        <end position="119"/>
    </location>
</feature>
<sequence>MKIFNWIFIVLFAISAGLQYNDPDPYIWAPIYLYAAYLCYEASRGRYNSKLYIAGLLVYGSYALYLFLDKNGVVDWFNEHHAESIVQTMKAEKPWIEETREFGGLAICIVVLIANMIWFKGKRQP</sequence>
<keyword evidence="3" id="KW-1185">Reference proteome</keyword>
<dbReference type="AlphaFoldDB" id="A0A929PW65"/>
<keyword evidence="1 2" id="KW-0812">Transmembrane</keyword>
<dbReference type="Proteomes" id="UP000622475">
    <property type="component" value="Unassembled WGS sequence"/>
</dbReference>
<dbReference type="EMBL" id="JADFFL010000001">
    <property type="protein sequence ID" value="MBE9660847.1"/>
    <property type="molecule type" value="Genomic_DNA"/>
</dbReference>
<evidence type="ECO:0000256" key="1">
    <source>
        <dbReference type="SAM" id="Phobius"/>
    </source>
</evidence>
<keyword evidence="1" id="KW-1133">Transmembrane helix</keyword>